<dbReference type="RefSeq" id="WP_180137436.1">
    <property type="nucleotide sequence ID" value="NZ_CAADHO010000001.1"/>
</dbReference>
<protein>
    <submittedName>
        <fullName evidence="1">Cgcaxxgcc motif</fullName>
    </submittedName>
</protein>
<proteinExistence type="predicted"/>
<name>A0A4U8YPU4_9BACT</name>
<reference evidence="1 2" key="1">
    <citation type="submission" date="2019-03" db="EMBL/GenBank/DDBJ databases">
        <authorList>
            <person name="Nijsse B."/>
        </authorList>
    </citation>
    <scope>NUCLEOTIDE SEQUENCE [LARGE SCALE GENOMIC DNA]</scope>
    <source>
        <strain evidence="1">Desulfoluna butyratoxydans MSL71</strain>
    </source>
</reference>
<keyword evidence="2" id="KW-1185">Reference proteome</keyword>
<dbReference type="AlphaFoldDB" id="A0A4U8YPU4"/>
<dbReference type="Proteomes" id="UP000507962">
    <property type="component" value="Unassembled WGS sequence"/>
</dbReference>
<dbReference type="EMBL" id="CAADHO010000001">
    <property type="protein sequence ID" value="VFQ43263.1"/>
    <property type="molecule type" value="Genomic_DNA"/>
</dbReference>
<gene>
    <name evidence="1" type="ORF">MSL71_8910</name>
</gene>
<accession>A0A4U8YPU4</accession>
<organism evidence="1 2">
    <name type="scientific">Desulfoluna butyratoxydans</name>
    <dbReference type="NCBI Taxonomy" id="231438"/>
    <lineage>
        <taxon>Bacteria</taxon>
        <taxon>Pseudomonadati</taxon>
        <taxon>Thermodesulfobacteriota</taxon>
        <taxon>Desulfobacteria</taxon>
        <taxon>Desulfobacterales</taxon>
        <taxon>Desulfolunaceae</taxon>
        <taxon>Desulfoluna</taxon>
    </lineage>
</organism>
<dbReference type="InterPro" id="IPR010181">
    <property type="entry name" value="CGCAxxGCC_motif"/>
</dbReference>
<evidence type="ECO:0000313" key="2">
    <source>
        <dbReference type="Proteomes" id="UP000507962"/>
    </source>
</evidence>
<sequence length="147" mass="14731">MTTSTRVAVATDFLQAGYSCSEALLLTYAKEMGLGHACALKLASGLAGGMGAGGGTCGVMTSACLVIGLAAGPETIAEPGARDRVRGLVDTFRNGFVADHGALACQALNGGVDPSTPEGKAAIRAAGRVQELVARAVRRLDAILARG</sequence>
<evidence type="ECO:0000313" key="1">
    <source>
        <dbReference type="EMBL" id="VFQ43263.1"/>
    </source>
</evidence>
<dbReference type="Pfam" id="PF09719">
    <property type="entry name" value="C_GCAxxG_C_C"/>
    <property type="match status" value="1"/>
</dbReference>